<dbReference type="InterPro" id="IPR053275">
    <property type="entry name" value="Agnestin_monoxygenase"/>
</dbReference>
<evidence type="ECO:0000313" key="1">
    <source>
        <dbReference type="EMBL" id="KAL2269756.1"/>
    </source>
</evidence>
<dbReference type="PANTHER" id="PTHR38688:SF1">
    <property type="entry name" value="FAD_NAD(P)-BINDING DOMAIN-CONTAINING PROTEIN"/>
    <property type="match status" value="1"/>
</dbReference>
<organism evidence="1 2">
    <name type="scientific">Remersonia thermophila</name>
    <dbReference type="NCBI Taxonomy" id="72144"/>
    <lineage>
        <taxon>Eukaryota</taxon>
        <taxon>Fungi</taxon>
        <taxon>Dikarya</taxon>
        <taxon>Ascomycota</taxon>
        <taxon>Pezizomycotina</taxon>
        <taxon>Sordariomycetes</taxon>
        <taxon>Sordariomycetidae</taxon>
        <taxon>Sordariales</taxon>
        <taxon>Sordariales incertae sedis</taxon>
        <taxon>Remersonia</taxon>
    </lineage>
</organism>
<evidence type="ECO:0000313" key="2">
    <source>
        <dbReference type="Proteomes" id="UP001600064"/>
    </source>
</evidence>
<dbReference type="PRINTS" id="PR00368">
    <property type="entry name" value="FADPNR"/>
</dbReference>
<dbReference type="GeneID" id="98122799"/>
<dbReference type="EMBL" id="JAZGUE010000002">
    <property type="protein sequence ID" value="KAL2269756.1"/>
    <property type="molecule type" value="Genomic_DNA"/>
</dbReference>
<protein>
    <recommendedName>
        <fullName evidence="3">FAD/NAD(P)-binding domain-containing protein</fullName>
    </recommendedName>
</protein>
<dbReference type="PRINTS" id="PR00411">
    <property type="entry name" value="PNDRDTASEI"/>
</dbReference>
<keyword evidence="2" id="KW-1185">Reference proteome</keyword>
<name>A0ABR4DHK1_9PEZI</name>
<sequence length="504" mass="54508">MHPLSRRCCSHLKSGFRTVFRTISRKHQHNPTDSPGLRPFRYNHTDSPLRFSLDDEEGPRRSAAIVVGGGPAGIAAVGKLLEVFPGGNITWVDQSFTGGTINQFLRGLPSYGTAGDYVAYAQTLPVIQKLWAVPNRNRHNAVKAMQALDPVRPCALSYVGDMLQLISDGLRKHARVQSVTGTVTLLARDPKTRVWTVAVDTTGVGTNPPLLSLRTPMVILCTGARPVVNTLPVQVSQLPLYTGLSRPHLTKILPPEEPRTIAVIGSGHSAVLVLRNLAHLASTTHPHLRIRWLTRSPHLTYASHVGDSPNGPVIANQYDGLTGKAAEFAREELDGDALATSPAGRFITRVGLPTVPGEPRPQNKDWAREQGDLEHPALVSGLKGCDFAIQAVGFARARLPELRPGVDAGTVALGTRPRTLMFNSETGSLYPAGADRMSAVGLFGAGSGFPEVVPTPEMVKKPRVGVLWFMMFVKKMAPMWALATRDGKFPEGFDPQGRTWFGGP</sequence>
<dbReference type="InterPro" id="IPR036188">
    <property type="entry name" value="FAD/NAD-bd_sf"/>
</dbReference>
<reference evidence="1 2" key="1">
    <citation type="journal article" date="2024" name="Commun. Biol.">
        <title>Comparative genomic analysis of thermophilic fungi reveals convergent evolutionary adaptations and gene losses.</title>
        <authorList>
            <person name="Steindorff A.S."/>
            <person name="Aguilar-Pontes M.V."/>
            <person name="Robinson A.J."/>
            <person name="Andreopoulos B."/>
            <person name="LaButti K."/>
            <person name="Kuo A."/>
            <person name="Mondo S."/>
            <person name="Riley R."/>
            <person name="Otillar R."/>
            <person name="Haridas S."/>
            <person name="Lipzen A."/>
            <person name="Grimwood J."/>
            <person name="Schmutz J."/>
            <person name="Clum A."/>
            <person name="Reid I.D."/>
            <person name="Moisan M.C."/>
            <person name="Butler G."/>
            <person name="Nguyen T.T.M."/>
            <person name="Dewar K."/>
            <person name="Conant G."/>
            <person name="Drula E."/>
            <person name="Henrissat B."/>
            <person name="Hansel C."/>
            <person name="Singer S."/>
            <person name="Hutchinson M.I."/>
            <person name="de Vries R.P."/>
            <person name="Natvig D.O."/>
            <person name="Powell A.J."/>
            <person name="Tsang A."/>
            <person name="Grigoriev I.V."/>
        </authorList>
    </citation>
    <scope>NUCLEOTIDE SEQUENCE [LARGE SCALE GENOMIC DNA]</scope>
    <source>
        <strain evidence="1 2">ATCC 22073</strain>
    </source>
</reference>
<proteinExistence type="predicted"/>
<dbReference type="SUPFAM" id="SSF51905">
    <property type="entry name" value="FAD/NAD(P)-binding domain"/>
    <property type="match status" value="1"/>
</dbReference>
<dbReference type="Gene3D" id="3.50.50.60">
    <property type="entry name" value="FAD/NAD(P)-binding domain"/>
    <property type="match status" value="1"/>
</dbReference>
<dbReference type="Proteomes" id="UP001600064">
    <property type="component" value="Unassembled WGS sequence"/>
</dbReference>
<comment type="caution">
    <text evidence="1">The sequence shown here is derived from an EMBL/GenBank/DDBJ whole genome shotgun (WGS) entry which is preliminary data.</text>
</comment>
<gene>
    <name evidence="1" type="ORF">VTJ83DRAFT_1940</name>
</gene>
<dbReference type="RefSeq" id="XP_070868480.1">
    <property type="nucleotide sequence ID" value="XM_071008155.1"/>
</dbReference>
<accession>A0ABR4DHK1</accession>
<evidence type="ECO:0008006" key="3">
    <source>
        <dbReference type="Google" id="ProtNLM"/>
    </source>
</evidence>
<dbReference type="PANTHER" id="PTHR38688">
    <property type="entry name" value="PYR_REDOX_2 DOMAIN-CONTAINING PROTEIN"/>
    <property type="match status" value="1"/>
</dbReference>